<keyword evidence="3" id="KW-1185">Reference proteome</keyword>
<protein>
    <recommendedName>
        <fullName evidence="4">LemA family protein</fullName>
    </recommendedName>
</protein>
<sequence>MQTLGWIALAIAIVAVIAWYLSYNAARLDRLHAKVEGSVSALDAQLVRRAEVSIELANSGLIDPASAMLLAEAASESLDTSDAAAVRAEVSEQGVDAHRARVETNLTHTLRAVLGPEVLETMRARDNYAQEQIDRVQAACQRVQLARRFYNDAVADVQNMRAQTLVRVFRLAGHTDLPQVLDFDDTVPQVVAIPVPEA</sequence>
<reference evidence="3" key="1">
    <citation type="journal article" date="2019" name="Int. J. Syst. Evol. Microbiol.">
        <title>The Global Catalogue of Microorganisms (GCM) 10K type strain sequencing project: providing services to taxonomists for standard genome sequencing and annotation.</title>
        <authorList>
            <consortium name="The Broad Institute Genomics Platform"/>
            <consortium name="The Broad Institute Genome Sequencing Center for Infectious Disease"/>
            <person name="Wu L."/>
            <person name="Ma J."/>
        </authorList>
    </citation>
    <scope>NUCLEOTIDE SEQUENCE [LARGE SCALE GENOMIC DNA]</scope>
    <source>
        <strain evidence="3">NBRC 106593</strain>
    </source>
</reference>
<proteinExistence type="predicted"/>
<feature type="transmembrane region" description="Helical" evidence="1">
    <location>
        <begin position="6"/>
        <end position="26"/>
    </location>
</feature>
<keyword evidence="1" id="KW-1133">Transmembrane helix</keyword>
<dbReference type="RefSeq" id="WP_377821612.1">
    <property type="nucleotide sequence ID" value="NZ_JBHSWJ010000002.1"/>
</dbReference>
<keyword evidence="1" id="KW-0472">Membrane</keyword>
<name>A0ABW2ARS7_9MICO</name>
<dbReference type="EMBL" id="JBHSWJ010000002">
    <property type="protein sequence ID" value="MFC6713669.1"/>
    <property type="molecule type" value="Genomic_DNA"/>
</dbReference>
<evidence type="ECO:0008006" key="4">
    <source>
        <dbReference type="Google" id="ProtNLM"/>
    </source>
</evidence>
<dbReference type="Proteomes" id="UP001596356">
    <property type="component" value="Unassembled WGS sequence"/>
</dbReference>
<gene>
    <name evidence="2" type="ORF">ACFQBT_07410</name>
</gene>
<accession>A0ABW2ARS7</accession>
<evidence type="ECO:0000313" key="2">
    <source>
        <dbReference type="EMBL" id="MFC6713669.1"/>
    </source>
</evidence>
<keyword evidence="1" id="KW-0812">Transmembrane</keyword>
<evidence type="ECO:0000256" key="1">
    <source>
        <dbReference type="SAM" id="Phobius"/>
    </source>
</evidence>
<evidence type="ECO:0000313" key="3">
    <source>
        <dbReference type="Proteomes" id="UP001596356"/>
    </source>
</evidence>
<organism evidence="2 3">
    <name type="scientific">Branchiibius cervicis</name>
    <dbReference type="NCBI Taxonomy" id="908252"/>
    <lineage>
        <taxon>Bacteria</taxon>
        <taxon>Bacillati</taxon>
        <taxon>Actinomycetota</taxon>
        <taxon>Actinomycetes</taxon>
        <taxon>Micrococcales</taxon>
        <taxon>Dermacoccaceae</taxon>
        <taxon>Branchiibius</taxon>
    </lineage>
</organism>
<comment type="caution">
    <text evidence="2">The sequence shown here is derived from an EMBL/GenBank/DDBJ whole genome shotgun (WGS) entry which is preliminary data.</text>
</comment>